<reference evidence="2" key="1">
    <citation type="submission" date="2022-03" db="EMBL/GenBank/DDBJ databases">
        <authorList>
            <person name="Alioto T."/>
            <person name="Alioto T."/>
            <person name="Gomez Garrido J."/>
        </authorList>
    </citation>
    <scope>NUCLEOTIDE SEQUENCE</scope>
</reference>
<gene>
    <name evidence="2" type="ORF">PECUL_23A031685</name>
</gene>
<proteinExistence type="predicted"/>
<dbReference type="Proteomes" id="UP001295444">
    <property type="component" value="Chromosome 05"/>
</dbReference>
<evidence type="ECO:0000313" key="3">
    <source>
        <dbReference type="Proteomes" id="UP001295444"/>
    </source>
</evidence>
<evidence type="ECO:0000256" key="1">
    <source>
        <dbReference type="SAM" id="MobiDB-lite"/>
    </source>
</evidence>
<dbReference type="EMBL" id="OW240916">
    <property type="protein sequence ID" value="CAH2294329.1"/>
    <property type="molecule type" value="Genomic_DNA"/>
</dbReference>
<organism evidence="2 3">
    <name type="scientific">Pelobates cultripes</name>
    <name type="common">Western spadefoot toad</name>
    <dbReference type="NCBI Taxonomy" id="61616"/>
    <lineage>
        <taxon>Eukaryota</taxon>
        <taxon>Metazoa</taxon>
        <taxon>Chordata</taxon>
        <taxon>Craniata</taxon>
        <taxon>Vertebrata</taxon>
        <taxon>Euteleostomi</taxon>
        <taxon>Amphibia</taxon>
        <taxon>Batrachia</taxon>
        <taxon>Anura</taxon>
        <taxon>Pelobatoidea</taxon>
        <taxon>Pelobatidae</taxon>
        <taxon>Pelobates</taxon>
    </lineage>
</organism>
<dbReference type="AlphaFoldDB" id="A0AAD1W5E1"/>
<accession>A0AAD1W5E1</accession>
<evidence type="ECO:0000313" key="2">
    <source>
        <dbReference type="EMBL" id="CAH2294329.1"/>
    </source>
</evidence>
<protein>
    <submittedName>
        <fullName evidence="2">Uncharacterized protein</fullName>
    </submittedName>
</protein>
<name>A0AAD1W5E1_PELCU</name>
<keyword evidence="3" id="KW-1185">Reference proteome</keyword>
<sequence length="162" mass="18189">MPFLYPQTGRKTRRISVTYLEYRTARPAPDLLALTAALSSPFLISGETPHRELSNMGLSSQKPPPGANRDSLDISTMLQRPTPSKMAISPDSENYLEEPEETSEKVTEPQQTHYPTAERRENLNPATKKYVADLLQEMRQMHSADLDLIKTEIQAVTTCTQA</sequence>
<feature type="region of interest" description="Disordered" evidence="1">
    <location>
        <begin position="51"/>
        <end position="124"/>
    </location>
</feature>
<feature type="compositionally biased region" description="Polar residues" evidence="1">
    <location>
        <begin position="73"/>
        <end position="82"/>
    </location>
</feature>